<dbReference type="SUPFAM" id="SSF55785">
    <property type="entry name" value="PYP-like sensor domain (PAS domain)"/>
    <property type="match status" value="1"/>
</dbReference>
<dbReference type="SUPFAM" id="SSF103190">
    <property type="entry name" value="Sensory domain-like"/>
    <property type="match status" value="1"/>
</dbReference>
<dbReference type="Gene3D" id="6.10.340.10">
    <property type="match status" value="1"/>
</dbReference>
<dbReference type="InterPro" id="IPR043128">
    <property type="entry name" value="Rev_trsase/Diguanyl_cyclase"/>
</dbReference>
<dbReference type="NCBIfam" id="TIGR00254">
    <property type="entry name" value="GGDEF"/>
    <property type="match status" value="1"/>
</dbReference>
<feature type="domain" description="PAC" evidence="11">
    <location>
        <begin position="531"/>
        <end position="583"/>
    </location>
</feature>
<dbReference type="PROSITE" id="PS50113">
    <property type="entry name" value="PAC"/>
    <property type="match status" value="1"/>
</dbReference>
<dbReference type="STRING" id="1454003.AW10_01989"/>
<gene>
    <name evidence="14" type="primary">gmr_11</name>
    <name evidence="14" type="ORF">AW10_01989</name>
</gene>
<proteinExistence type="predicted"/>
<dbReference type="InterPro" id="IPR052155">
    <property type="entry name" value="Biofilm_reg_signaling"/>
</dbReference>
<evidence type="ECO:0000259" key="12">
    <source>
        <dbReference type="PROSITE" id="PS50883"/>
    </source>
</evidence>
<feature type="domain" description="GGDEF" evidence="13">
    <location>
        <begin position="615"/>
        <end position="747"/>
    </location>
</feature>
<dbReference type="GO" id="GO:0016301">
    <property type="term" value="F:kinase activity"/>
    <property type="evidence" value="ECO:0007669"/>
    <property type="project" value="UniProtKB-KW"/>
</dbReference>
<dbReference type="EC" id="3.1.4.52" evidence="14"/>
<keyword evidence="7" id="KW-0902">Two-component regulatory system</keyword>
<keyword evidence="14" id="KW-0378">Hydrolase</keyword>
<keyword evidence="10" id="KW-1133">Transmembrane helix</keyword>
<dbReference type="Pfam" id="PF00990">
    <property type="entry name" value="GGDEF"/>
    <property type="match status" value="1"/>
</dbReference>
<keyword evidence="6" id="KW-0067">ATP-binding</keyword>
<dbReference type="SMART" id="SM00091">
    <property type="entry name" value="PAS"/>
    <property type="match status" value="1"/>
</dbReference>
<keyword evidence="4" id="KW-0547">Nucleotide-binding</keyword>
<name>A0A011QML6_9PROT</name>
<dbReference type="InterPro" id="IPR035919">
    <property type="entry name" value="EAL_sf"/>
</dbReference>
<evidence type="ECO:0000256" key="2">
    <source>
        <dbReference type="ARBA" id="ARBA00022553"/>
    </source>
</evidence>
<dbReference type="InterPro" id="IPR029787">
    <property type="entry name" value="Nucleotide_cyclase"/>
</dbReference>
<dbReference type="GO" id="GO:0005524">
    <property type="term" value="F:ATP binding"/>
    <property type="evidence" value="ECO:0007669"/>
    <property type="project" value="UniProtKB-KW"/>
</dbReference>
<dbReference type="Gene3D" id="3.30.70.270">
    <property type="match status" value="1"/>
</dbReference>
<evidence type="ECO:0000313" key="14">
    <source>
        <dbReference type="EMBL" id="EXI80109.1"/>
    </source>
</evidence>
<evidence type="ECO:0000256" key="6">
    <source>
        <dbReference type="ARBA" id="ARBA00022840"/>
    </source>
</evidence>
<evidence type="ECO:0000256" key="9">
    <source>
        <dbReference type="SAM" id="Coils"/>
    </source>
</evidence>
<dbReference type="Proteomes" id="UP000021816">
    <property type="component" value="Unassembled WGS sequence"/>
</dbReference>
<dbReference type="FunFam" id="3.30.70.270:FF:000001">
    <property type="entry name" value="Diguanylate cyclase domain protein"/>
    <property type="match status" value="1"/>
</dbReference>
<dbReference type="EMBL" id="JEMX01000040">
    <property type="protein sequence ID" value="EXI80109.1"/>
    <property type="molecule type" value="Genomic_DNA"/>
</dbReference>
<keyword evidence="10" id="KW-0472">Membrane</keyword>
<dbReference type="SMART" id="SM00267">
    <property type="entry name" value="GGDEF"/>
    <property type="match status" value="1"/>
</dbReference>
<dbReference type="FunFam" id="3.20.20.450:FF:000001">
    <property type="entry name" value="Cyclic di-GMP phosphodiesterase yahA"/>
    <property type="match status" value="1"/>
</dbReference>
<dbReference type="InterPro" id="IPR029151">
    <property type="entry name" value="Sensor-like_sf"/>
</dbReference>
<evidence type="ECO:0000256" key="3">
    <source>
        <dbReference type="ARBA" id="ARBA00022679"/>
    </source>
</evidence>
<evidence type="ECO:0000256" key="7">
    <source>
        <dbReference type="ARBA" id="ARBA00023012"/>
    </source>
</evidence>
<dbReference type="CDD" id="cd01948">
    <property type="entry name" value="EAL"/>
    <property type="match status" value="1"/>
</dbReference>
<organism evidence="14 15">
    <name type="scientific">Candidatus Accumulibacter appositus</name>
    <dbReference type="NCBI Taxonomy" id="1454003"/>
    <lineage>
        <taxon>Bacteria</taxon>
        <taxon>Pseudomonadati</taxon>
        <taxon>Pseudomonadota</taxon>
        <taxon>Betaproteobacteria</taxon>
        <taxon>Candidatus Accumulibacter</taxon>
    </lineage>
</organism>
<evidence type="ECO:0000256" key="8">
    <source>
        <dbReference type="ARBA" id="ARBA00051114"/>
    </source>
</evidence>
<dbReference type="GO" id="GO:0016020">
    <property type="term" value="C:membrane"/>
    <property type="evidence" value="ECO:0007669"/>
    <property type="project" value="UniProtKB-SubCell"/>
</dbReference>
<dbReference type="GO" id="GO:0071732">
    <property type="term" value="P:cellular response to nitric oxide"/>
    <property type="evidence" value="ECO:0007669"/>
    <property type="project" value="UniProtKB-ARBA"/>
</dbReference>
<dbReference type="SUPFAM" id="SSF55073">
    <property type="entry name" value="Nucleotide cyclase"/>
    <property type="match status" value="1"/>
</dbReference>
<dbReference type="InterPro" id="IPR035965">
    <property type="entry name" value="PAS-like_dom_sf"/>
</dbReference>
<dbReference type="Pfam" id="PF00563">
    <property type="entry name" value="EAL"/>
    <property type="match status" value="1"/>
</dbReference>
<dbReference type="InterPro" id="IPR000700">
    <property type="entry name" value="PAS-assoc_C"/>
</dbReference>
<dbReference type="SMART" id="SM00052">
    <property type="entry name" value="EAL"/>
    <property type="match status" value="1"/>
</dbReference>
<keyword evidence="5" id="KW-0418">Kinase</keyword>
<keyword evidence="2" id="KW-0597">Phosphoprotein</keyword>
<dbReference type="CDD" id="cd00130">
    <property type="entry name" value="PAS"/>
    <property type="match status" value="1"/>
</dbReference>
<evidence type="ECO:0000256" key="5">
    <source>
        <dbReference type="ARBA" id="ARBA00022777"/>
    </source>
</evidence>
<comment type="subcellular location">
    <subcellularLocation>
        <location evidence="1">Membrane</location>
    </subcellularLocation>
</comment>
<dbReference type="PANTHER" id="PTHR44757">
    <property type="entry name" value="DIGUANYLATE CYCLASE DGCP"/>
    <property type="match status" value="1"/>
</dbReference>
<keyword evidence="9" id="KW-0175">Coiled coil</keyword>
<feature type="coiled-coil region" evidence="9">
    <location>
        <begin position="423"/>
        <end position="467"/>
    </location>
</feature>
<evidence type="ECO:0000259" key="11">
    <source>
        <dbReference type="PROSITE" id="PS50113"/>
    </source>
</evidence>
<dbReference type="GO" id="GO:0000160">
    <property type="term" value="P:phosphorelay signal transduction system"/>
    <property type="evidence" value="ECO:0007669"/>
    <property type="project" value="UniProtKB-KW"/>
</dbReference>
<protein>
    <submittedName>
        <fullName evidence="14">Cyclic di-GMP phosphodiesterase Gmr</fullName>
        <ecNumber evidence="14">3.1.4.52</ecNumber>
    </submittedName>
</protein>
<dbReference type="InterPro" id="IPR013655">
    <property type="entry name" value="PAS_fold_3"/>
</dbReference>
<dbReference type="PROSITE" id="PS50887">
    <property type="entry name" value="GGDEF"/>
    <property type="match status" value="1"/>
</dbReference>
<dbReference type="Gene3D" id="3.20.20.450">
    <property type="entry name" value="EAL domain"/>
    <property type="match status" value="1"/>
</dbReference>
<accession>A0A011QML6</accession>
<evidence type="ECO:0000256" key="10">
    <source>
        <dbReference type="SAM" id="Phobius"/>
    </source>
</evidence>
<comment type="catalytic activity">
    <reaction evidence="8">
        <text>3',3'-c-di-GMP + H2O = 5'-phosphoguanylyl(3'-&gt;5')guanosine + H(+)</text>
        <dbReference type="Rhea" id="RHEA:24902"/>
        <dbReference type="ChEBI" id="CHEBI:15377"/>
        <dbReference type="ChEBI" id="CHEBI:15378"/>
        <dbReference type="ChEBI" id="CHEBI:58754"/>
        <dbReference type="ChEBI" id="CHEBI:58805"/>
        <dbReference type="EC" id="3.1.4.52"/>
    </reaction>
    <physiologicalReaction direction="left-to-right" evidence="8">
        <dbReference type="Rhea" id="RHEA:24903"/>
    </physiologicalReaction>
</comment>
<dbReference type="AlphaFoldDB" id="A0A011QML6"/>
<keyword evidence="3" id="KW-0808">Transferase</keyword>
<evidence type="ECO:0000313" key="15">
    <source>
        <dbReference type="Proteomes" id="UP000021816"/>
    </source>
</evidence>
<reference evidence="14 15" key="1">
    <citation type="submission" date="2014-02" db="EMBL/GenBank/DDBJ databases">
        <title>Expanding our view of genomic diversity in Candidatus Accumulibacter clades.</title>
        <authorList>
            <person name="Skennerton C.T."/>
            <person name="Barr J.J."/>
            <person name="Slater F.R."/>
            <person name="Bond P.L."/>
            <person name="Tyson G.W."/>
        </authorList>
    </citation>
    <scope>NUCLEOTIDE SEQUENCE [LARGE SCALE GENOMIC DNA]</scope>
    <source>
        <strain evidence="15">BA-92</strain>
    </source>
</reference>
<sequence>MFRLDATLPITYAQPMLSDSERTFSLHRVIFTRVALLVSGTTLLAAALFVLFAAIPVAKRIAAAQFNDAASRTDAALSSLFAPAEDLLRIGRRWLDGRAPDLASPHAFNRLFQPTLETMEHVTSVVAGTSTGQGWLLLQLPDRAWRNRMTDIPRWGARHWMIDRHADGRSVDYWNERDYDPRQRPWYQGAMQSPNDNALHWTAPYIFFTTGDPGISVSTRLKLKDGRDFVLAFDLKLRDLSQHTMYSPVGKHGLVTVITDDERVLALPAPPAERGEADWLRLVLKAAKDLALPPLNDALAAWRLAGKPSGQITSFESQDSRWLLSAHQHSLGKQLLWILTLAPESDFSPAWLKLVLVLGGASLAVLAIAILITHALAQRLARPLENLARDSERIGQLDFEPVQHARSRIVEIRQLQGSQETMRRTLQRNQATLSEQAASLRDQVSALQRAQADLRESEQRLRAFYDLGLVGVAITSPDKRWIQTNTYICRLLEYSELDLHRMSWAQVTHPDDLAADIAQFNALLAGEINGYEMEKRFVSKSGRVIPSRLVVRCVRKADASVDFIAAMIDDLTERKRAEERIHYLANFDALTGLPNRSQLDERMSYSLNVARRNQQTIALMFLDLDHFKDINDTLGHSVGDALLVELARRLRLVLRDTDIVSRLGGDEFILSMHGADERGASQVAAKLLEAIAEPYRIEGYDLNVTASIGIALYPHDGGDLETLSRNADAAMYRAKQAGRHAYRFFTAEMQACSARHLQLISALRHSVVLNQLELHYQPQISVRGGAVIGAEALLRWTHPELGAVSPAEFIPAAEDSGVIVPIGEWVIRAAVRQAKQWVARGIEPLVIAVNLSAVQFRHPDLPDLVARILDEEGLPAGHLELELTEGVAMHDPQGAIAVMNKLHASGVRMSIDDFGTGYSSLGYLKKFKVYKIKIDRSFVRDISTDAEDKAIVSAIIHMAQSLGLKTIAEGVESDGQLAFLREEGCDEVQGYYYSKPLPSEQFEAFMTARSTGDE</sequence>
<feature type="transmembrane region" description="Helical" evidence="10">
    <location>
        <begin position="30"/>
        <end position="55"/>
    </location>
</feature>
<evidence type="ECO:0000256" key="4">
    <source>
        <dbReference type="ARBA" id="ARBA00022741"/>
    </source>
</evidence>
<feature type="domain" description="EAL" evidence="12">
    <location>
        <begin position="756"/>
        <end position="1010"/>
    </location>
</feature>
<dbReference type="Gene3D" id="3.30.450.20">
    <property type="entry name" value="PAS domain"/>
    <property type="match status" value="2"/>
</dbReference>
<dbReference type="InterPro" id="IPR000160">
    <property type="entry name" value="GGDEF_dom"/>
</dbReference>
<evidence type="ECO:0000256" key="1">
    <source>
        <dbReference type="ARBA" id="ARBA00004370"/>
    </source>
</evidence>
<keyword evidence="10" id="KW-0812">Transmembrane</keyword>
<dbReference type="PANTHER" id="PTHR44757:SF2">
    <property type="entry name" value="BIOFILM ARCHITECTURE MAINTENANCE PROTEIN MBAA"/>
    <property type="match status" value="1"/>
</dbReference>
<dbReference type="SUPFAM" id="SSF141868">
    <property type="entry name" value="EAL domain-like"/>
    <property type="match status" value="1"/>
</dbReference>
<dbReference type="InterPro" id="IPR001633">
    <property type="entry name" value="EAL_dom"/>
</dbReference>
<feature type="transmembrane region" description="Helical" evidence="10">
    <location>
        <begin position="354"/>
        <end position="377"/>
    </location>
</feature>
<comment type="caution">
    <text evidence="14">The sequence shown here is derived from an EMBL/GenBank/DDBJ whole genome shotgun (WGS) entry which is preliminary data.</text>
</comment>
<dbReference type="NCBIfam" id="TIGR00229">
    <property type="entry name" value="sensory_box"/>
    <property type="match status" value="1"/>
</dbReference>
<dbReference type="InterPro" id="IPR000014">
    <property type="entry name" value="PAS"/>
</dbReference>
<dbReference type="PROSITE" id="PS50883">
    <property type="entry name" value="EAL"/>
    <property type="match status" value="1"/>
</dbReference>
<dbReference type="CDD" id="cd01949">
    <property type="entry name" value="GGDEF"/>
    <property type="match status" value="1"/>
</dbReference>
<evidence type="ECO:0000259" key="13">
    <source>
        <dbReference type="PROSITE" id="PS50887"/>
    </source>
</evidence>
<dbReference type="GO" id="GO:0071111">
    <property type="term" value="F:cyclic-guanylate-specific phosphodiesterase activity"/>
    <property type="evidence" value="ECO:0007669"/>
    <property type="project" value="UniProtKB-EC"/>
</dbReference>
<dbReference type="PATRIC" id="fig|1454003.3.peg.2038"/>
<dbReference type="Pfam" id="PF08447">
    <property type="entry name" value="PAS_3"/>
    <property type="match status" value="1"/>
</dbReference>